<evidence type="ECO:0000313" key="1">
    <source>
        <dbReference type="EMBL" id="GAA5796864.1"/>
    </source>
</evidence>
<dbReference type="Proteomes" id="UP001476247">
    <property type="component" value="Unassembled WGS sequence"/>
</dbReference>
<comment type="caution">
    <text evidence="1">The sequence shown here is derived from an EMBL/GenBank/DDBJ whole genome shotgun (WGS) entry which is preliminary data.</text>
</comment>
<dbReference type="EMBL" id="BAABUJ010000007">
    <property type="protein sequence ID" value="GAA5796864.1"/>
    <property type="molecule type" value="Genomic_DNA"/>
</dbReference>
<proteinExistence type="predicted"/>
<protein>
    <submittedName>
        <fullName evidence="1">Uncharacterized protein</fullName>
    </submittedName>
</protein>
<organism evidence="1 2">
    <name type="scientific">Helicostylum pulchrum</name>
    <dbReference type="NCBI Taxonomy" id="562976"/>
    <lineage>
        <taxon>Eukaryota</taxon>
        <taxon>Fungi</taxon>
        <taxon>Fungi incertae sedis</taxon>
        <taxon>Mucoromycota</taxon>
        <taxon>Mucoromycotina</taxon>
        <taxon>Mucoromycetes</taxon>
        <taxon>Mucorales</taxon>
        <taxon>Mucorineae</taxon>
        <taxon>Mucoraceae</taxon>
        <taxon>Helicostylum</taxon>
    </lineage>
</organism>
<accession>A0ABP9XPZ3</accession>
<reference evidence="1 2" key="1">
    <citation type="submission" date="2024-04" db="EMBL/GenBank/DDBJ databases">
        <title>genome sequences of Mucor flavus KT1a and Helicostylum pulchrum KT1b strains isolation_sourced from the surface of a dry-aged beef.</title>
        <authorList>
            <person name="Toyotome T."/>
            <person name="Hosono M."/>
            <person name="Torimaru M."/>
            <person name="Fukuda K."/>
            <person name="Mikami N."/>
        </authorList>
    </citation>
    <scope>NUCLEOTIDE SEQUENCE [LARGE SCALE GENOMIC DNA]</scope>
    <source>
        <strain evidence="1 2">KT1b</strain>
    </source>
</reference>
<gene>
    <name evidence="1" type="ORF">HPULCUR_002242</name>
</gene>
<keyword evidence="2" id="KW-1185">Reference proteome</keyword>
<evidence type="ECO:0000313" key="2">
    <source>
        <dbReference type="Proteomes" id="UP001476247"/>
    </source>
</evidence>
<sequence length="419" mass="48396">MSVPKNTVHLKATAEHNKGEVNDCYFYINTNNGRPNWEKIAFLIHDKRLGIVPPPIDPSMNFYNRISETQHTPSITKEYADSFTETTSTTSTTNTSKKQIKLSEIDKIKITQMFEDLELDKCWRLSSGTIVEERMKEFAFRDLPVLLQTYLDSLKESNDAASLKKKLDEEQTCPAREWVRNTLLDYFTLFKWGYLPLTDQLEGDMMRRVWRFIDTVFDDSKITRRGAEKPSRSSSASINTNRTLAGIERMERKSMGRKLDLIFYRQLFEYGCCECGRREDQTKELLDGSKMAKVLKDMIYSLYQKSPDSLRELALVGFLLFDTKFTIVLCDSSAGYVCRINHKRTLDLPEEADDICNALLPILTAVYKSRVMIEDTNKLVKQKPVDIDVDLDQCKTILPSFTSEGCKRKRKRSSDSTEE</sequence>
<name>A0ABP9XPZ3_9FUNG</name>